<keyword evidence="3" id="KW-0597">Phosphoprotein</keyword>
<comment type="subcellular location">
    <subcellularLocation>
        <location evidence="1">Nucleus</location>
    </subcellularLocation>
</comment>
<name>A0A4Z2G135_9TELE</name>
<evidence type="ECO:0000259" key="6">
    <source>
        <dbReference type="Pfam" id="PF18876"/>
    </source>
</evidence>
<dbReference type="GO" id="GO:0010468">
    <property type="term" value="P:regulation of gene expression"/>
    <property type="evidence" value="ECO:0007669"/>
    <property type="project" value="InterPro"/>
</dbReference>
<dbReference type="OrthoDB" id="6382204at2759"/>
<accession>A0A4Z2G135</accession>
<organism evidence="7 8">
    <name type="scientific">Liparis tanakae</name>
    <name type="common">Tanaka's snailfish</name>
    <dbReference type="NCBI Taxonomy" id="230148"/>
    <lineage>
        <taxon>Eukaryota</taxon>
        <taxon>Metazoa</taxon>
        <taxon>Chordata</taxon>
        <taxon>Craniata</taxon>
        <taxon>Vertebrata</taxon>
        <taxon>Euteleostomi</taxon>
        <taxon>Actinopterygii</taxon>
        <taxon>Neopterygii</taxon>
        <taxon>Teleostei</taxon>
        <taxon>Neoteleostei</taxon>
        <taxon>Acanthomorphata</taxon>
        <taxon>Eupercaria</taxon>
        <taxon>Perciformes</taxon>
        <taxon>Cottioidei</taxon>
        <taxon>Cottales</taxon>
        <taxon>Liparidae</taxon>
        <taxon>Liparis</taxon>
    </lineage>
</organism>
<evidence type="ECO:0000256" key="4">
    <source>
        <dbReference type="ARBA" id="ARBA00023242"/>
    </source>
</evidence>
<evidence type="ECO:0000256" key="3">
    <source>
        <dbReference type="ARBA" id="ARBA00022553"/>
    </source>
</evidence>
<protein>
    <submittedName>
        <fullName evidence="7">AF4/FMR2 family member 4</fullName>
    </submittedName>
</protein>
<evidence type="ECO:0000313" key="7">
    <source>
        <dbReference type="EMBL" id="TNN47266.1"/>
    </source>
</evidence>
<feature type="domain" description="AF4/FMR2 C-terminal homology" evidence="6">
    <location>
        <begin position="44"/>
        <end position="83"/>
    </location>
</feature>
<evidence type="ECO:0000313" key="8">
    <source>
        <dbReference type="Proteomes" id="UP000314294"/>
    </source>
</evidence>
<comment type="caution">
    <text evidence="7">The sequence shown here is derived from an EMBL/GenBank/DDBJ whole genome shotgun (WGS) entry which is preliminary data.</text>
</comment>
<dbReference type="PANTHER" id="PTHR10528">
    <property type="entry name" value="AF4/FMR2 FAMILY MEMBER"/>
    <property type="match status" value="1"/>
</dbReference>
<evidence type="ECO:0000256" key="2">
    <source>
        <dbReference type="ARBA" id="ARBA00007354"/>
    </source>
</evidence>
<evidence type="ECO:0000256" key="1">
    <source>
        <dbReference type="ARBA" id="ARBA00004123"/>
    </source>
</evidence>
<proteinExistence type="inferred from homology"/>
<reference evidence="7 8" key="1">
    <citation type="submission" date="2019-03" db="EMBL/GenBank/DDBJ databases">
        <title>First draft genome of Liparis tanakae, snailfish: a comprehensive survey of snailfish specific genes.</title>
        <authorList>
            <person name="Kim W."/>
            <person name="Song I."/>
            <person name="Jeong J.-H."/>
            <person name="Kim D."/>
            <person name="Kim S."/>
            <person name="Ryu S."/>
            <person name="Song J.Y."/>
            <person name="Lee S.K."/>
        </authorList>
    </citation>
    <scope>NUCLEOTIDE SEQUENCE [LARGE SCALE GENOMIC DNA]</scope>
    <source>
        <tissue evidence="7">Muscle</tissue>
    </source>
</reference>
<dbReference type="AlphaFoldDB" id="A0A4Z2G135"/>
<evidence type="ECO:0000256" key="5">
    <source>
        <dbReference type="SAM" id="SignalP"/>
    </source>
</evidence>
<dbReference type="InterPro" id="IPR043640">
    <property type="entry name" value="AF4/FMR2_CHD"/>
</dbReference>
<keyword evidence="4" id="KW-0539">Nucleus</keyword>
<dbReference type="Proteomes" id="UP000314294">
    <property type="component" value="Unassembled WGS sequence"/>
</dbReference>
<dbReference type="GO" id="GO:0032783">
    <property type="term" value="C:super elongation complex"/>
    <property type="evidence" value="ECO:0007669"/>
    <property type="project" value="TreeGrafter"/>
</dbReference>
<keyword evidence="5" id="KW-0732">Signal</keyword>
<comment type="similarity">
    <text evidence="2">Belongs to the AF4 family.</text>
</comment>
<feature type="signal peptide" evidence="5">
    <location>
        <begin position="1"/>
        <end position="31"/>
    </location>
</feature>
<feature type="chain" id="PRO_5021198591" evidence="5">
    <location>
        <begin position="32"/>
        <end position="85"/>
    </location>
</feature>
<gene>
    <name evidence="7" type="primary">AFF4_1</name>
    <name evidence="7" type="ORF">EYF80_042532</name>
</gene>
<dbReference type="PANTHER" id="PTHR10528:SF15">
    <property type="entry name" value="AF4_FMR2 FAMILY MEMBER 4"/>
    <property type="match status" value="1"/>
</dbReference>
<dbReference type="InterPro" id="IPR007797">
    <property type="entry name" value="AF4/FMR2"/>
</dbReference>
<dbReference type="EMBL" id="SRLO01000750">
    <property type="protein sequence ID" value="TNN47266.1"/>
    <property type="molecule type" value="Genomic_DNA"/>
</dbReference>
<dbReference type="Pfam" id="PF18876">
    <property type="entry name" value="AFF4_CHD"/>
    <property type="match status" value="1"/>
</dbReference>
<sequence>MMVMMMMMMMMMVMMMVIMMMVVMMMSSSMSLRDAPLSCLFPPEFFLELDKAMGPLIFNTSSMTELVRYTRQGLHWLRLDAKLIP</sequence>
<keyword evidence="8" id="KW-1185">Reference proteome</keyword>